<proteinExistence type="predicted"/>
<evidence type="ECO:0000313" key="2">
    <source>
        <dbReference type="EMBL" id="KAK8834713.1"/>
    </source>
</evidence>
<evidence type="ECO:0008006" key="5">
    <source>
        <dbReference type="Google" id="ProtNLM"/>
    </source>
</evidence>
<evidence type="ECO:0000313" key="4">
    <source>
        <dbReference type="Proteomes" id="UP001470230"/>
    </source>
</evidence>
<evidence type="ECO:0000313" key="3">
    <source>
        <dbReference type="EMBL" id="KAK8844393.1"/>
    </source>
</evidence>
<feature type="region of interest" description="Disordered" evidence="1">
    <location>
        <begin position="409"/>
        <end position="450"/>
    </location>
</feature>
<name>A0ABR2GLB0_9EUKA</name>
<comment type="caution">
    <text evidence="2">The sequence shown here is derived from an EMBL/GenBank/DDBJ whole genome shotgun (WGS) entry which is preliminary data.</text>
</comment>
<keyword evidence="4" id="KW-1185">Reference proteome</keyword>
<dbReference type="EMBL" id="JAPFFF010000334">
    <property type="protein sequence ID" value="KAK8834713.1"/>
    <property type="molecule type" value="Genomic_DNA"/>
</dbReference>
<organism evidence="2 4">
    <name type="scientific">Tritrichomonas musculus</name>
    <dbReference type="NCBI Taxonomy" id="1915356"/>
    <lineage>
        <taxon>Eukaryota</taxon>
        <taxon>Metamonada</taxon>
        <taxon>Parabasalia</taxon>
        <taxon>Tritrichomonadida</taxon>
        <taxon>Tritrichomonadidae</taxon>
        <taxon>Tritrichomonas</taxon>
    </lineage>
</organism>
<accession>A0ABR2GLB0</accession>
<dbReference type="Proteomes" id="UP001470230">
    <property type="component" value="Unassembled WGS sequence"/>
</dbReference>
<dbReference type="EMBL" id="JAPFFF010000032">
    <property type="protein sequence ID" value="KAK8844393.1"/>
    <property type="molecule type" value="Genomic_DNA"/>
</dbReference>
<feature type="region of interest" description="Disordered" evidence="1">
    <location>
        <begin position="1"/>
        <end position="87"/>
    </location>
</feature>
<sequence length="450" mass="49737">MADKENKEAAKPASDDKKAAKADKKAAKADKKAAKAEGKKAAKADKANKKAAKGDKKAGKDGKENPDAAADGKDAGDKKGKDGKGEKQEKVGFFKALKMRFDYMKNRKKIMKQQKEEMRAKVPFVDKPDKPERSSAFLHKAVSLDKKDNQFSDSKFQSVRKVSNQKEIIESFHRIGMDINDVEIDDIPKENLNKVCFVLINNYYKDYKCLGVGPLNDAYLFALIHHKMGFKIVFMFNPEMDNFTEKLEFFLANTVMALTIYYSGRDSSSRVRRVGHGIQFIDDEVMSSKEFGQLVGGKSNGTAKIIIISDCGSGKTVFSMKAATNTENAHTSPMINFSVDKKILTPRERRMSQGLFTYYFSKLVRQFPNASPKEMVDMLNISFERFKITFSSLVSFDTLDEKPMFPGADTAFNGTKSGKGKASANHQEGNAAQAPAQAQAPAAAPAASPA</sequence>
<reference evidence="2 4" key="1">
    <citation type="submission" date="2024-04" db="EMBL/GenBank/DDBJ databases">
        <title>Tritrichomonas musculus Genome.</title>
        <authorList>
            <person name="Alves-Ferreira E."/>
            <person name="Grigg M."/>
            <person name="Lorenzi H."/>
            <person name="Galac M."/>
        </authorList>
    </citation>
    <scope>NUCLEOTIDE SEQUENCE [LARGE SCALE GENOMIC DNA]</scope>
    <source>
        <strain evidence="2 4">EAF2021</strain>
    </source>
</reference>
<feature type="compositionally biased region" description="Low complexity" evidence="1">
    <location>
        <begin position="431"/>
        <end position="450"/>
    </location>
</feature>
<gene>
    <name evidence="3" type="ORF">M9Y10_024251</name>
    <name evidence="2" type="ORF">M9Y10_026129</name>
</gene>
<evidence type="ECO:0000256" key="1">
    <source>
        <dbReference type="SAM" id="MobiDB-lite"/>
    </source>
</evidence>
<protein>
    <recommendedName>
        <fullName evidence="5">Caspase family p20 domain-containing protein</fullName>
    </recommendedName>
</protein>